<sequence length="282" mass="31571">MGEPFIGSEAVAAGRLSPYALRSKFVALAPDVYLPGNAEVDARIRAKVAWLWSRRQGILAGRSAAALHGARWVDNASPAQIIYENRHRPRSIETWADRIEPDEIVVVDGIAVTTPARTVLDLGCRNRLTAAVAAIDALTAATHVPISDVEALASRYRGRRGIKTARRALSLADAGAESPRESWLRMLIDRNGFPRPQTQIQVYDAYGQFIARLDLGWEEHMIAVEYEGDHHRTDRRQFNRDIRRYDDLAELGWLVIRVTAEDTEGTIVRRIAAAFDRRSPRV</sequence>
<evidence type="ECO:0008006" key="3">
    <source>
        <dbReference type="Google" id="ProtNLM"/>
    </source>
</evidence>
<dbReference type="InterPro" id="IPR011335">
    <property type="entry name" value="Restrct_endonuc-II-like"/>
</dbReference>
<evidence type="ECO:0000313" key="2">
    <source>
        <dbReference type="Proteomes" id="UP000465609"/>
    </source>
</evidence>
<protein>
    <recommendedName>
        <fullName evidence="3">DUF559 domain-containing protein</fullName>
    </recommendedName>
</protein>
<dbReference type="RefSeq" id="WP_138232666.1">
    <property type="nucleotide sequence ID" value="NZ_AP022577.1"/>
</dbReference>
<evidence type="ECO:0000313" key="1">
    <source>
        <dbReference type="EMBL" id="BBX84736.1"/>
    </source>
</evidence>
<dbReference type="EMBL" id="AP022577">
    <property type="protein sequence ID" value="BBX84736.1"/>
    <property type="molecule type" value="Genomic_DNA"/>
</dbReference>
<reference evidence="1 2" key="1">
    <citation type="journal article" date="2019" name="Emerg. Microbes Infect.">
        <title>Comprehensive subspecies identification of 175 nontuberculous mycobacteria species based on 7547 genomic profiles.</title>
        <authorList>
            <person name="Matsumoto Y."/>
            <person name="Kinjo T."/>
            <person name="Motooka D."/>
            <person name="Nabeya D."/>
            <person name="Jung N."/>
            <person name="Uechi K."/>
            <person name="Horii T."/>
            <person name="Iida T."/>
            <person name="Fujita J."/>
            <person name="Nakamura S."/>
        </authorList>
    </citation>
    <scope>NUCLEOTIDE SEQUENCE [LARGE SCALE GENOMIC DNA]</scope>
    <source>
        <strain evidence="1 2">JCM 15296</strain>
    </source>
</reference>
<dbReference type="SUPFAM" id="SSF52980">
    <property type="entry name" value="Restriction endonuclease-like"/>
    <property type="match status" value="1"/>
</dbReference>
<keyword evidence="2" id="KW-1185">Reference proteome</keyword>
<name>A0ABN5YSL3_9MYCO</name>
<proteinExistence type="predicted"/>
<gene>
    <name evidence="1" type="ORF">MAUB_26090</name>
</gene>
<dbReference type="Proteomes" id="UP000465609">
    <property type="component" value="Chromosome"/>
</dbReference>
<organism evidence="1 2">
    <name type="scientific">Mycolicibacterium aubagnense</name>
    <dbReference type="NCBI Taxonomy" id="319707"/>
    <lineage>
        <taxon>Bacteria</taxon>
        <taxon>Bacillati</taxon>
        <taxon>Actinomycetota</taxon>
        <taxon>Actinomycetes</taxon>
        <taxon>Mycobacteriales</taxon>
        <taxon>Mycobacteriaceae</taxon>
        <taxon>Mycolicibacterium</taxon>
    </lineage>
</organism>
<accession>A0ABN5YSL3</accession>
<dbReference type="Gene3D" id="3.40.960.10">
    <property type="entry name" value="VSR Endonuclease"/>
    <property type="match status" value="1"/>
</dbReference>